<dbReference type="AlphaFoldDB" id="A0A644ZTL1"/>
<gene>
    <name evidence="1" type="ORF">SDC9_88645</name>
</gene>
<name>A0A644ZTL1_9ZZZZ</name>
<organism evidence="1">
    <name type="scientific">bioreactor metagenome</name>
    <dbReference type="NCBI Taxonomy" id="1076179"/>
    <lineage>
        <taxon>unclassified sequences</taxon>
        <taxon>metagenomes</taxon>
        <taxon>ecological metagenomes</taxon>
    </lineage>
</organism>
<comment type="caution">
    <text evidence="1">The sequence shown here is derived from an EMBL/GenBank/DDBJ whole genome shotgun (WGS) entry which is preliminary data.</text>
</comment>
<proteinExistence type="predicted"/>
<sequence>MDDAVFAGHPLRACGRNRTRRRGAGYVRRLFVRFLKPVCCVGGCDGCCRTFCRDAEGDPAHLAGCINQSIVRVEYDRDAERASELNRGVGCLRAGIRRCFARGHRFPFGRELNLLRTVHIGRHGKDELAVFVRIYDYGRFA</sequence>
<protein>
    <submittedName>
        <fullName evidence="1">Uncharacterized protein</fullName>
    </submittedName>
</protein>
<evidence type="ECO:0000313" key="1">
    <source>
        <dbReference type="EMBL" id="MPM41983.1"/>
    </source>
</evidence>
<accession>A0A644ZTL1</accession>
<dbReference type="EMBL" id="VSSQ01009561">
    <property type="protein sequence ID" value="MPM41983.1"/>
    <property type="molecule type" value="Genomic_DNA"/>
</dbReference>
<reference evidence="1" key="1">
    <citation type="submission" date="2019-08" db="EMBL/GenBank/DDBJ databases">
        <authorList>
            <person name="Kucharzyk K."/>
            <person name="Murdoch R.W."/>
            <person name="Higgins S."/>
            <person name="Loffler F."/>
        </authorList>
    </citation>
    <scope>NUCLEOTIDE SEQUENCE</scope>
</reference>